<evidence type="ECO:0000313" key="3">
    <source>
        <dbReference type="Proteomes" id="UP000828390"/>
    </source>
</evidence>
<keyword evidence="3" id="KW-1185">Reference proteome</keyword>
<dbReference type="Proteomes" id="UP000828390">
    <property type="component" value="Unassembled WGS sequence"/>
</dbReference>
<dbReference type="AlphaFoldDB" id="A0A9D3YX57"/>
<evidence type="ECO:0000313" key="2">
    <source>
        <dbReference type="EMBL" id="KAH3708983.1"/>
    </source>
</evidence>
<name>A0A9D3YX57_DREPO</name>
<dbReference type="EMBL" id="JAIWYP010000014">
    <property type="protein sequence ID" value="KAH3708983.1"/>
    <property type="molecule type" value="Genomic_DNA"/>
</dbReference>
<feature type="region of interest" description="Disordered" evidence="1">
    <location>
        <begin position="87"/>
        <end position="123"/>
    </location>
</feature>
<accession>A0A9D3YX57</accession>
<reference evidence="2" key="2">
    <citation type="submission" date="2020-11" db="EMBL/GenBank/DDBJ databases">
        <authorList>
            <person name="McCartney M.A."/>
            <person name="Auch B."/>
            <person name="Kono T."/>
            <person name="Mallez S."/>
            <person name="Becker A."/>
            <person name="Gohl D.M."/>
            <person name="Silverstein K.A.T."/>
            <person name="Koren S."/>
            <person name="Bechman K.B."/>
            <person name="Herman A."/>
            <person name="Abrahante J.E."/>
            <person name="Garbe J."/>
        </authorList>
    </citation>
    <scope>NUCLEOTIDE SEQUENCE</scope>
    <source>
        <strain evidence="2">Duluth1</strain>
        <tissue evidence="2">Whole animal</tissue>
    </source>
</reference>
<gene>
    <name evidence="2" type="ORF">DPMN_068443</name>
</gene>
<protein>
    <submittedName>
        <fullName evidence="2">Uncharacterized protein</fullName>
    </submittedName>
</protein>
<proteinExistence type="predicted"/>
<evidence type="ECO:0000256" key="1">
    <source>
        <dbReference type="SAM" id="MobiDB-lite"/>
    </source>
</evidence>
<sequence length="156" mass="17246">MSDTEKVEGAKNTNVIAVEMSIKDMIEKLLASGYKISKPESEKPSNTLKFVENPKILHSTPFPLNPEHMLSSGGAIPKTLFQKFSTAQANDNDSLQENPSLNAHTQSSVPKVPMFSGDEPCPKGEVSNNEWRFEVKCLRSDNVSQSNLLQAIRRSI</sequence>
<organism evidence="2 3">
    <name type="scientific">Dreissena polymorpha</name>
    <name type="common">Zebra mussel</name>
    <name type="synonym">Mytilus polymorpha</name>
    <dbReference type="NCBI Taxonomy" id="45954"/>
    <lineage>
        <taxon>Eukaryota</taxon>
        <taxon>Metazoa</taxon>
        <taxon>Spiralia</taxon>
        <taxon>Lophotrochozoa</taxon>
        <taxon>Mollusca</taxon>
        <taxon>Bivalvia</taxon>
        <taxon>Autobranchia</taxon>
        <taxon>Heteroconchia</taxon>
        <taxon>Euheterodonta</taxon>
        <taxon>Imparidentia</taxon>
        <taxon>Neoheterodontei</taxon>
        <taxon>Myida</taxon>
        <taxon>Dreissenoidea</taxon>
        <taxon>Dreissenidae</taxon>
        <taxon>Dreissena</taxon>
    </lineage>
</organism>
<reference evidence="2" key="1">
    <citation type="journal article" date="2019" name="bioRxiv">
        <title>The Genome of the Zebra Mussel, Dreissena polymorpha: A Resource for Invasive Species Research.</title>
        <authorList>
            <person name="McCartney M.A."/>
            <person name="Auch B."/>
            <person name="Kono T."/>
            <person name="Mallez S."/>
            <person name="Zhang Y."/>
            <person name="Obille A."/>
            <person name="Becker A."/>
            <person name="Abrahante J.E."/>
            <person name="Garbe J."/>
            <person name="Badalamenti J.P."/>
            <person name="Herman A."/>
            <person name="Mangelson H."/>
            <person name="Liachko I."/>
            <person name="Sullivan S."/>
            <person name="Sone E.D."/>
            <person name="Koren S."/>
            <person name="Silverstein K.A.T."/>
            <person name="Beckman K.B."/>
            <person name="Gohl D.M."/>
        </authorList>
    </citation>
    <scope>NUCLEOTIDE SEQUENCE</scope>
    <source>
        <strain evidence="2">Duluth1</strain>
        <tissue evidence="2">Whole animal</tissue>
    </source>
</reference>
<feature type="compositionally biased region" description="Polar residues" evidence="1">
    <location>
        <begin position="87"/>
        <end position="109"/>
    </location>
</feature>
<comment type="caution">
    <text evidence="2">The sequence shown here is derived from an EMBL/GenBank/DDBJ whole genome shotgun (WGS) entry which is preliminary data.</text>
</comment>